<name>A0A8J8T455_HALGN</name>
<reference evidence="2" key="1">
    <citation type="submission" date="2019-06" db="EMBL/GenBank/DDBJ databases">
        <authorList>
            <person name="Zheng W."/>
        </authorList>
    </citation>
    <scope>NUCLEOTIDE SEQUENCE</scope>
    <source>
        <strain evidence="2">QDHG01</strain>
    </source>
</reference>
<evidence type="ECO:0000313" key="3">
    <source>
        <dbReference type="Proteomes" id="UP000785679"/>
    </source>
</evidence>
<keyword evidence="3" id="KW-1185">Reference proteome</keyword>
<evidence type="ECO:0000256" key="1">
    <source>
        <dbReference type="SAM" id="SignalP"/>
    </source>
</evidence>
<organism evidence="2 3">
    <name type="scientific">Halteria grandinella</name>
    <dbReference type="NCBI Taxonomy" id="5974"/>
    <lineage>
        <taxon>Eukaryota</taxon>
        <taxon>Sar</taxon>
        <taxon>Alveolata</taxon>
        <taxon>Ciliophora</taxon>
        <taxon>Intramacronucleata</taxon>
        <taxon>Spirotrichea</taxon>
        <taxon>Stichotrichia</taxon>
        <taxon>Sporadotrichida</taxon>
        <taxon>Halteriidae</taxon>
        <taxon>Halteria</taxon>
    </lineage>
</organism>
<evidence type="ECO:0000313" key="2">
    <source>
        <dbReference type="EMBL" id="TNV80763.1"/>
    </source>
</evidence>
<gene>
    <name evidence="2" type="ORF">FGO68_gene6365</name>
</gene>
<feature type="signal peptide" evidence="1">
    <location>
        <begin position="1"/>
        <end position="15"/>
    </location>
</feature>
<dbReference type="AlphaFoldDB" id="A0A8J8T455"/>
<feature type="chain" id="PRO_5035225269" evidence="1">
    <location>
        <begin position="16"/>
        <end position="101"/>
    </location>
</feature>
<accession>A0A8J8T455</accession>
<comment type="caution">
    <text evidence="2">The sequence shown here is derived from an EMBL/GenBank/DDBJ whole genome shotgun (WGS) entry which is preliminary data.</text>
</comment>
<dbReference type="EMBL" id="RRYP01007066">
    <property type="protein sequence ID" value="TNV80763.1"/>
    <property type="molecule type" value="Genomic_DNA"/>
</dbReference>
<keyword evidence="1" id="KW-0732">Signal</keyword>
<protein>
    <submittedName>
        <fullName evidence="2">Uncharacterized protein</fullName>
    </submittedName>
</protein>
<dbReference type="Proteomes" id="UP000785679">
    <property type="component" value="Unassembled WGS sequence"/>
</dbReference>
<proteinExistence type="predicted"/>
<sequence>MVCLFLSWVAPFCSIFEETEELPTAPPVMLLWLAQYSFIKFKLLEFLGEKKVLLDWEPPTKSLCLERGFPPGSQKGSDGTSWPNMMLPLSVVYSMCFISHQ</sequence>